<evidence type="ECO:0000313" key="2">
    <source>
        <dbReference type="EMBL" id="BAB48012.1"/>
    </source>
</evidence>
<evidence type="ECO:0000313" key="3">
    <source>
        <dbReference type="Proteomes" id="UP000000552"/>
    </source>
</evidence>
<name>Q98MV1_RHILO</name>
<sequence length="241" mass="27942">MVARALSSGMARDPLKVIENRRRYNAKHREELLAKGRSPASLEKQRKRRAENPEKTAEHRRLFKLRHPDRVKAGWKAYRVANSEKIAAYYATYSVEHKAEILATDRVYRAKNRDKVEMWQERRKLKARSISAIRHNPDEVYRVVSRAVSSALPRFMRDDVINSMLLAVLEGELLLQNVGARVKDYLGRYNKQYDTFKTLSLDAPMGGADLRRIDLLAAPEPEQEEEEDPDIVMLRGGLSRW</sequence>
<dbReference type="HOGENOM" id="CLU_1151109_0_0_5"/>
<feature type="region of interest" description="Disordered" evidence="1">
    <location>
        <begin position="30"/>
        <end position="58"/>
    </location>
</feature>
<dbReference type="KEGG" id="mlo:mll0428"/>
<reference evidence="2 3" key="1">
    <citation type="journal article" date="2000" name="DNA Res.">
        <title>Complete genome structure of the nitrogen-fixing symbiotic bacterium Mesorhizobium loti.</title>
        <authorList>
            <person name="Kaneko T."/>
            <person name="Nakamura Y."/>
            <person name="Sato S."/>
            <person name="Asamizu E."/>
            <person name="Kato T."/>
            <person name="Sasamoto S."/>
            <person name="Watanabe A."/>
            <person name="Idesawa K."/>
            <person name="Ishikawa A."/>
            <person name="Kawashima K."/>
            <person name="Kimura T."/>
            <person name="Kishida Y."/>
            <person name="Kiyokawa C."/>
            <person name="Kohara M."/>
            <person name="Matsumoto M."/>
            <person name="Matsuno A."/>
            <person name="Mochizuki Y."/>
            <person name="Nakayama S."/>
            <person name="Nakazaki N."/>
            <person name="Shimpo S."/>
            <person name="Sugimoto M."/>
            <person name="Takeuchi C."/>
            <person name="Yamada M."/>
            <person name="Tabata S."/>
        </authorList>
    </citation>
    <scope>NUCLEOTIDE SEQUENCE [LARGE SCALE GENOMIC DNA]</scope>
    <source>
        <strain evidence="3">LMG 29417 / CECT 9101 / MAFF 303099</strain>
    </source>
</reference>
<accession>Q98MV1</accession>
<organism evidence="2 3">
    <name type="scientific">Mesorhizobium japonicum (strain LMG 29417 / CECT 9101 / MAFF 303099)</name>
    <name type="common">Mesorhizobium loti (strain MAFF 303099)</name>
    <dbReference type="NCBI Taxonomy" id="266835"/>
    <lineage>
        <taxon>Bacteria</taxon>
        <taxon>Pseudomonadati</taxon>
        <taxon>Pseudomonadota</taxon>
        <taxon>Alphaproteobacteria</taxon>
        <taxon>Hyphomicrobiales</taxon>
        <taxon>Phyllobacteriaceae</taxon>
        <taxon>Mesorhizobium</taxon>
    </lineage>
</organism>
<proteinExistence type="predicted"/>
<dbReference type="eggNOG" id="ENOG502ZREA">
    <property type="taxonomic scope" value="Bacteria"/>
</dbReference>
<gene>
    <name evidence="2" type="ordered locus">mll0428</name>
</gene>
<evidence type="ECO:0000256" key="1">
    <source>
        <dbReference type="SAM" id="MobiDB-lite"/>
    </source>
</evidence>
<protein>
    <submittedName>
        <fullName evidence="2">Mll0428 protein</fullName>
    </submittedName>
</protein>
<dbReference type="Proteomes" id="UP000000552">
    <property type="component" value="Chromosome"/>
</dbReference>
<dbReference type="EMBL" id="BA000012">
    <property type="protein sequence ID" value="BAB48012.1"/>
    <property type="molecule type" value="Genomic_DNA"/>
</dbReference>
<dbReference type="AlphaFoldDB" id="Q98MV1"/>